<comment type="caution">
    <text evidence="1">The sequence shown here is derived from an EMBL/GenBank/DDBJ whole genome shotgun (WGS) entry which is preliminary data.</text>
</comment>
<dbReference type="AlphaFoldDB" id="A0A4R2IUP3"/>
<name>A0A4R2IUP3_9PSEU</name>
<protein>
    <submittedName>
        <fullName evidence="1">Uncharacterized protein</fullName>
    </submittedName>
</protein>
<dbReference type="OrthoDB" id="3773711at2"/>
<accession>A0A4R2IUP3</accession>
<dbReference type="RefSeq" id="WP_132125440.1">
    <property type="nucleotide sequence ID" value="NZ_SLWS01000016.1"/>
</dbReference>
<evidence type="ECO:0000313" key="1">
    <source>
        <dbReference type="EMBL" id="TCO48029.1"/>
    </source>
</evidence>
<reference evidence="1 2" key="1">
    <citation type="submission" date="2019-03" db="EMBL/GenBank/DDBJ databases">
        <title>Genomic Encyclopedia of Type Strains, Phase IV (KMG-IV): sequencing the most valuable type-strain genomes for metagenomic binning, comparative biology and taxonomic classification.</title>
        <authorList>
            <person name="Goeker M."/>
        </authorList>
    </citation>
    <scope>NUCLEOTIDE SEQUENCE [LARGE SCALE GENOMIC DNA]</scope>
    <source>
        <strain evidence="1 2">DSM 45934</strain>
    </source>
</reference>
<gene>
    <name evidence="1" type="ORF">EV192_11682</name>
</gene>
<sequence length="159" mass="17194">MSWTDYYKRRDALDSVLVRAQRDPAGPLPRSDAFSGPAELLLALHYRWTLKLTGALGVALSSDQDPVDAVSAAWRRTATDNPTLHAVLSTHAARYPELRPMVDAEKRTLALAAGLAEPHEPVDEITRVGTAFEALLRTAASPAAGSPVEQLIRRLVASS</sequence>
<dbReference type="Proteomes" id="UP000295680">
    <property type="component" value="Unassembled WGS sequence"/>
</dbReference>
<organism evidence="1 2">
    <name type="scientific">Actinocrispum wychmicini</name>
    <dbReference type="NCBI Taxonomy" id="1213861"/>
    <lineage>
        <taxon>Bacteria</taxon>
        <taxon>Bacillati</taxon>
        <taxon>Actinomycetota</taxon>
        <taxon>Actinomycetes</taxon>
        <taxon>Pseudonocardiales</taxon>
        <taxon>Pseudonocardiaceae</taxon>
        <taxon>Actinocrispum</taxon>
    </lineage>
</organism>
<dbReference type="EMBL" id="SLWS01000016">
    <property type="protein sequence ID" value="TCO48029.1"/>
    <property type="molecule type" value="Genomic_DNA"/>
</dbReference>
<keyword evidence="2" id="KW-1185">Reference proteome</keyword>
<proteinExistence type="predicted"/>
<evidence type="ECO:0000313" key="2">
    <source>
        <dbReference type="Proteomes" id="UP000295680"/>
    </source>
</evidence>